<dbReference type="InterPro" id="IPR008969">
    <property type="entry name" value="CarboxyPept-like_regulatory"/>
</dbReference>
<dbReference type="Pfam" id="PF13715">
    <property type="entry name" value="CarbopepD_reg_2"/>
    <property type="match status" value="1"/>
</dbReference>
<feature type="domain" description="TonB-dependent receptor plug" evidence="11">
    <location>
        <begin position="149"/>
        <end position="255"/>
    </location>
</feature>
<keyword evidence="4 8" id="KW-0812">Transmembrane</keyword>
<comment type="subcellular location">
    <subcellularLocation>
        <location evidence="1 8">Cell outer membrane</location>
        <topology evidence="1 8">Multi-pass membrane protein</topology>
    </subcellularLocation>
</comment>
<dbReference type="InterPro" id="IPR037066">
    <property type="entry name" value="Plug_dom_sf"/>
</dbReference>
<feature type="domain" description="TonB-dependent receptor-like beta-barrel" evidence="10">
    <location>
        <begin position="523"/>
        <end position="1071"/>
    </location>
</feature>
<dbReference type="FunFam" id="2.60.40.1120:FF:000003">
    <property type="entry name" value="Outer membrane protein Omp121"/>
    <property type="match status" value="1"/>
</dbReference>
<protein>
    <submittedName>
        <fullName evidence="12">Outer membrane protein</fullName>
    </submittedName>
</protein>
<reference evidence="12 13" key="2">
    <citation type="journal article" date="2016" name="Genome Biol. Evol.">
        <title>Extensive mobilome-driven genome diversification in mouse gut-associated Bacteroides vulgatus mpk.</title>
        <authorList>
            <person name="Lange A."/>
            <person name="Beier S."/>
            <person name="Steimle A."/>
            <person name="Autenrieth I.B."/>
            <person name="Huson D.H."/>
            <person name="Frick J.S."/>
        </authorList>
    </citation>
    <scope>NUCLEOTIDE SEQUENCE [LARGE SCALE GENOMIC DNA]</scope>
    <source>
        <strain evidence="13">mpk</strain>
    </source>
</reference>
<keyword evidence="6 8" id="KW-0472">Membrane</keyword>
<dbReference type="Pfam" id="PF00593">
    <property type="entry name" value="TonB_dep_Rec_b-barrel"/>
    <property type="match status" value="1"/>
</dbReference>
<dbReference type="PROSITE" id="PS52016">
    <property type="entry name" value="TONB_DEPENDENT_REC_3"/>
    <property type="match status" value="1"/>
</dbReference>
<dbReference type="InterPro" id="IPR023997">
    <property type="entry name" value="TonB-dep_OMP_SusC/RagA_CS"/>
</dbReference>
<accession>A0A0N7J7C4</accession>
<dbReference type="InterPro" id="IPR000531">
    <property type="entry name" value="Beta-barrel_TonB"/>
</dbReference>
<dbReference type="Gene3D" id="2.170.130.10">
    <property type="entry name" value="TonB-dependent receptor, plug domain"/>
    <property type="match status" value="1"/>
</dbReference>
<dbReference type="NCBIfam" id="TIGR04056">
    <property type="entry name" value="OMP_RagA_SusC"/>
    <property type="match status" value="1"/>
</dbReference>
<evidence type="ECO:0000256" key="8">
    <source>
        <dbReference type="PROSITE-ProRule" id="PRU01360"/>
    </source>
</evidence>
<dbReference type="Gene3D" id="2.40.170.20">
    <property type="entry name" value="TonB-dependent receptor, beta-barrel domain"/>
    <property type="match status" value="1"/>
</dbReference>
<evidence type="ECO:0000256" key="7">
    <source>
        <dbReference type="ARBA" id="ARBA00023237"/>
    </source>
</evidence>
<dbReference type="PATRIC" id="fig|821.40.peg.2601"/>
<dbReference type="InterPro" id="IPR039426">
    <property type="entry name" value="TonB-dep_rcpt-like"/>
</dbReference>
<evidence type="ECO:0000256" key="6">
    <source>
        <dbReference type="ARBA" id="ARBA00023136"/>
    </source>
</evidence>
<dbReference type="InterPro" id="IPR023996">
    <property type="entry name" value="TonB-dep_OMP_SusC/RagA"/>
</dbReference>
<dbReference type="Pfam" id="PF07715">
    <property type="entry name" value="Plug"/>
    <property type="match status" value="1"/>
</dbReference>
<evidence type="ECO:0000259" key="10">
    <source>
        <dbReference type="Pfam" id="PF00593"/>
    </source>
</evidence>
<evidence type="ECO:0000259" key="11">
    <source>
        <dbReference type="Pfam" id="PF07715"/>
    </source>
</evidence>
<evidence type="ECO:0000256" key="3">
    <source>
        <dbReference type="ARBA" id="ARBA00022452"/>
    </source>
</evidence>
<evidence type="ECO:0000256" key="2">
    <source>
        <dbReference type="ARBA" id="ARBA00022448"/>
    </source>
</evidence>
<dbReference type="SUPFAM" id="SSF49464">
    <property type="entry name" value="Carboxypeptidase regulatory domain-like"/>
    <property type="match status" value="1"/>
</dbReference>
<dbReference type="AlphaFoldDB" id="A0A0N7J7C4"/>
<evidence type="ECO:0000256" key="1">
    <source>
        <dbReference type="ARBA" id="ARBA00004571"/>
    </source>
</evidence>
<gene>
    <name evidence="12" type="ORF">BvMPK_2178</name>
</gene>
<dbReference type="Proteomes" id="UP000061587">
    <property type="component" value="Chromosome"/>
</dbReference>
<name>A0A0N7J7C4_PHOVU</name>
<dbReference type="InterPro" id="IPR036942">
    <property type="entry name" value="Beta-barrel_TonB_sf"/>
</dbReference>
<keyword evidence="7 8" id="KW-0998">Cell outer membrane</keyword>
<organism evidence="12 13">
    <name type="scientific">Phocaeicola vulgatus</name>
    <name type="common">Bacteroides vulgatus</name>
    <dbReference type="NCBI Taxonomy" id="821"/>
    <lineage>
        <taxon>Bacteria</taxon>
        <taxon>Pseudomonadati</taxon>
        <taxon>Bacteroidota</taxon>
        <taxon>Bacteroidia</taxon>
        <taxon>Bacteroidales</taxon>
        <taxon>Bacteroidaceae</taxon>
        <taxon>Phocaeicola</taxon>
    </lineage>
</organism>
<dbReference type="InterPro" id="IPR012910">
    <property type="entry name" value="Plug_dom"/>
</dbReference>
<keyword evidence="3 8" id="KW-1134">Transmembrane beta strand</keyword>
<dbReference type="Gene3D" id="2.60.40.1120">
    <property type="entry name" value="Carboxypeptidase-like, regulatory domain"/>
    <property type="match status" value="1"/>
</dbReference>
<sequence>MINFFNFMSEESVNSRRCKGGNLFFSRILFCICLCGPVAYALAEESTVVSEIRQNEKKSISGVVTDTNDEPLIGATVLVKGTQNGTVTDVDGRFHLKVNSGETLVVSYIGMKSKEVAVVDGKKELFIRLDADTEMLDEVLVTGYQTLSKERSTGAFSKVSTEKLELKRMDNLSSMLEGQVAGYVNGQIRGVTTMNAVANPMVVIDGFPVENTTLDRIGQTTENMPDLNPEDIESVTVLKDAAAASIYGARAANGVIVITTKKAKEGKAEVSFSSTFTVHPYSYYKKNRTNAADVIAMEREWATMALSTPEAAEMQAADLRENGPYPSLGVNTLLDMYTGKISMAEGDKILNQLASYGYQYYDQAEKYGKRNPFYQQYNLRVGKTTERNSFNFSTTYWDNDYEDINHSDWKLGINITNSLQLTNWLHFDTGVYLKYGKEKNQSYDLFDPGFSVMPYDPLVNADGSYFVAPSQSDKSRRDLVDQYGLYSEDLVPMDELNYALNTTKTFETRAYAKLKFDLTSWLNYNVMFQYETSDSDYESLGEKESNFMRKRINDFTSKSPNGSSLVYNLPNGDSFHTLKNSKHSYNFRQQLSLDKTFDEKHNLVWILGQEVRHSLINFDENTVYGYDPELKTWQNYNMKDLAYFSGLLGSAQLDQNSIASSRELLNRFVSFYSNASYTYDDKYVLSGSIRWDRSNLWGTNSKYQNKPLWSVGGSWNIYKEKFFQADFVDMLKLRASYGIGGNIGRNTAPYLIASYYDSSLVDGMAGSVNTPPNKDIRWEKTTTVNVGVDFALFRHRLSGTIEYYNKYSVDLLAAINGSPTQGFGYTTLMTNNGKMVNRGVEITLSGEIIRQKDFSWNASLLYAFNRNKVKHISVQPSLWDSRISMPTSYPMVGKPLYGIYAYKWAGLNENGDPQVYDAENNVTSGPARDYHALVYCGTTVPIHNASLTNVLRYKGFEFSAMLILDAGHKLRSSNIPSINMSNGRITSTAKGIVDRWTQPGDVTDVPRLLFSNDTENFNTHRTELYRYSDLFVYDASNIRLSNISLAYRVPAHWCKKISLSGARLQFNVENVATFAFDSKANYDLGGKVKPNYVWGLYLNF</sequence>
<dbReference type="SUPFAM" id="SSF56935">
    <property type="entry name" value="Porins"/>
    <property type="match status" value="1"/>
</dbReference>
<comment type="similarity">
    <text evidence="8 9">Belongs to the TonB-dependent receptor family.</text>
</comment>
<evidence type="ECO:0000256" key="5">
    <source>
        <dbReference type="ARBA" id="ARBA00023077"/>
    </source>
</evidence>
<reference evidence="13" key="1">
    <citation type="submission" date="2015-10" db="EMBL/GenBank/DDBJ databases">
        <title>Extensive mobilome-driven genome diversification in gut-associated Bacteroides vulgatus mpk.</title>
        <authorList>
            <person name="Beier S."/>
            <person name="Lange A."/>
            <person name="Huson D.H."/>
            <person name="Frick J.-S."/>
            <person name="Autenrieth I.B."/>
        </authorList>
    </citation>
    <scope>NUCLEOTIDE SEQUENCE [LARGE SCALE GENOMIC DNA]</scope>
    <source>
        <strain evidence="13">mpk</strain>
    </source>
</reference>
<keyword evidence="2 8" id="KW-0813">Transport</keyword>
<evidence type="ECO:0000256" key="9">
    <source>
        <dbReference type="RuleBase" id="RU003357"/>
    </source>
</evidence>
<dbReference type="NCBIfam" id="TIGR04057">
    <property type="entry name" value="SusC_RagA_signa"/>
    <property type="match status" value="1"/>
</dbReference>
<dbReference type="GO" id="GO:0009279">
    <property type="term" value="C:cell outer membrane"/>
    <property type="evidence" value="ECO:0007669"/>
    <property type="project" value="UniProtKB-SubCell"/>
</dbReference>
<evidence type="ECO:0000313" key="13">
    <source>
        <dbReference type="Proteomes" id="UP000061587"/>
    </source>
</evidence>
<proteinExistence type="inferred from homology"/>
<dbReference type="EMBL" id="CP013020">
    <property type="protein sequence ID" value="ALK84778.1"/>
    <property type="molecule type" value="Genomic_DNA"/>
</dbReference>
<keyword evidence="5 9" id="KW-0798">TonB box</keyword>
<evidence type="ECO:0000313" key="12">
    <source>
        <dbReference type="EMBL" id="ALK84778.1"/>
    </source>
</evidence>
<evidence type="ECO:0000256" key="4">
    <source>
        <dbReference type="ARBA" id="ARBA00022692"/>
    </source>
</evidence>